<dbReference type="Proteomes" id="UP001230300">
    <property type="component" value="Unassembled WGS sequence"/>
</dbReference>
<dbReference type="GO" id="GO:0006508">
    <property type="term" value="P:proteolysis"/>
    <property type="evidence" value="ECO:0007669"/>
    <property type="project" value="InterPro"/>
</dbReference>
<dbReference type="Pfam" id="PF00082">
    <property type="entry name" value="Peptidase_S8"/>
    <property type="match status" value="1"/>
</dbReference>
<dbReference type="RefSeq" id="WP_005723508.1">
    <property type="nucleotide sequence ID" value="NZ_CP061005.1"/>
</dbReference>
<dbReference type="GO" id="GO:0004252">
    <property type="term" value="F:serine-type endopeptidase activity"/>
    <property type="evidence" value="ECO:0007669"/>
    <property type="project" value="InterPro"/>
</dbReference>
<dbReference type="Gene3D" id="3.40.50.200">
    <property type="entry name" value="Peptidase S8/S53 domain"/>
    <property type="match status" value="1"/>
</dbReference>
<dbReference type="InterPro" id="IPR000209">
    <property type="entry name" value="Peptidase_S8/S53_dom"/>
</dbReference>
<evidence type="ECO:0000313" key="3">
    <source>
        <dbReference type="Proteomes" id="UP001230300"/>
    </source>
</evidence>
<accession>A0AAW6XJR9</accession>
<dbReference type="AlphaFoldDB" id="A0AAW6XJR9"/>
<dbReference type="SUPFAM" id="SSF52743">
    <property type="entry name" value="Subtilisin-like"/>
    <property type="match status" value="1"/>
</dbReference>
<dbReference type="CDD" id="cd04847">
    <property type="entry name" value="Peptidases_S8_Subtilisin_like_2"/>
    <property type="match status" value="1"/>
</dbReference>
<evidence type="ECO:0000259" key="1">
    <source>
        <dbReference type="Pfam" id="PF00082"/>
    </source>
</evidence>
<gene>
    <name evidence="2" type="ORF">QP235_03415</name>
</gene>
<evidence type="ECO:0000313" key="2">
    <source>
        <dbReference type="EMBL" id="MDK6502258.1"/>
    </source>
</evidence>
<dbReference type="EMBL" id="JASOGN010000009">
    <property type="protein sequence ID" value="MDK6502258.1"/>
    <property type="molecule type" value="Genomic_DNA"/>
</dbReference>
<protein>
    <submittedName>
        <fullName evidence="2">S8 family serine peptidase</fullName>
    </submittedName>
</protein>
<reference evidence="2" key="1">
    <citation type="submission" date="2023-05" db="EMBL/GenBank/DDBJ databases">
        <title>Cataloging the Phylogenetic Diversity of Human Bladder Bacteria.</title>
        <authorList>
            <person name="Du J."/>
        </authorList>
    </citation>
    <scope>NUCLEOTIDE SEQUENCE</scope>
    <source>
        <strain evidence="2">UMB9226</strain>
    </source>
</reference>
<sequence>MNKLIQLSQNWHYRSSANLYSSFPKLAKNSVVKSKTLKVKKLQLMNILNFWEKKQDLIEGAIISAYYDTVVPKTHRIQQLFRQNTTKHPNNFIVGVRYLGNKDDDLRHVITYHVKIDVLKKTISEIEKTINLMDSSFNNEINNKDLERLENNPTTLFKNKSDAKRFAQTIIDASYVEKFDVYFEDIDNTEEKIVSLYDLKTNTEDSSYLLDVLRKLGINKTREDILDRNVVLLDRDDLKILKERGSFLVYAQSKDLFDLKKEFNTDVSPKELSELPEPNNEPIVGVIDTTYKELGYFKGWVEYDNDFEDGIDHGNEVTSIIVAGPKFNPGLEDNCGLFRVHHFGITRGGRESSFRIVRRIREIVEAHPEIHVWNLSLGSPFSTNTNRISNEAAVLDKLQAEHPDILFIIAGTNLDNGRSKEEKQFNRIGSPADSVNSLVVNSVDVDGKAASYARKGPVLHYFVKPDVCYYGGDITQPLVTATSLGEKSVMGTSFAAPWIARKASFLMDKMHFSRETTKALIIDSASGWLTEKKDPKYMGYGVVPIDIRDVINCKSDEIRFIIRGISQKRITYSDGIPVPKDSLNKFPFIARATLAYFPTCSPNQGVDYTDTELSLQFGRIEGETSTAIKSIVNDNNVEKEYIPETDLRRWLGKWENVKVKAEKFTSRKKGKGVLGKGYWGLKLVSSERLYGYKHRPFNFAVVVTLKNLKGQNLNEEFKQLCIYNNWRVSDIDIDQMLQANLEGNTEINWTDDIDK</sequence>
<feature type="domain" description="Peptidase S8/S53" evidence="1">
    <location>
        <begin position="302"/>
        <end position="541"/>
    </location>
</feature>
<organism evidence="2 3">
    <name type="scientific">Lactobacillus crispatus</name>
    <dbReference type="NCBI Taxonomy" id="47770"/>
    <lineage>
        <taxon>Bacteria</taxon>
        <taxon>Bacillati</taxon>
        <taxon>Bacillota</taxon>
        <taxon>Bacilli</taxon>
        <taxon>Lactobacillales</taxon>
        <taxon>Lactobacillaceae</taxon>
        <taxon>Lactobacillus</taxon>
    </lineage>
</organism>
<comment type="caution">
    <text evidence="2">The sequence shown here is derived from an EMBL/GenBank/DDBJ whole genome shotgun (WGS) entry which is preliminary data.</text>
</comment>
<dbReference type="InterPro" id="IPR036852">
    <property type="entry name" value="Peptidase_S8/S53_dom_sf"/>
</dbReference>
<dbReference type="InterPro" id="IPR034074">
    <property type="entry name" value="Y4bN_pept_dom"/>
</dbReference>
<proteinExistence type="predicted"/>
<name>A0AAW6XJR9_9LACO</name>